<evidence type="ECO:0008006" key="3">
    <source>
        <dbReference type="Google" id="ProtNLM"/>
    </source>
</evidence>
<proteinExistence type="predicted"/>
<accession>A0A160M9C3</accession>
<evidence type="ECO:0000313" key="2">
    <source>
        <dbReference type="Proteomes" id="UP000077856"/>
    </source>
</evidence>
<dbReference type="eggNOG" id="ENOG5030DDD">
    <property type="taxonomic scope" value="Bacteria"/>
</dbReference>
<dbReference type="KEGG" id="bon:A361_07855"/>
<dbReference type="Pfam" id="PF13128">
    <property type="entry name" value="DUF3954"/>
    <property type="match status" value="1"/>
</dbReference>
<reference evidence="1 2" key="1">
    <citation type="submission" date="2016-04" db="EMBL/GenBank/DDBJ databases">
        <title>Complete genome sequence of Bacillus oceanisediminis strain 2691.</title>
        <authorList>
            <person name="Jeong H."/>
            <person name="Kim H.J."/>
            <person name="Lee D.-W."/>
        </authorList>
    </citation>
    <scope>NUCLEOTIDE SEQUENCE [LARGE SCALE GENOMIC DNA]</scope>
    <source>
        <strain evidence="1 2">2691</strain>
    </source>
</reference>
<dbReference type="EMBL" id="CP015506">
    <property type="protein sequence ID" value="AND39034.1"/>
    <property type="molecule type" value="Genomic_DNA"/>
</dbReference>
<dbReference type="InterPro" id="IPR025017">
    <property type="entry name" value="DUF3954"/>
</dbReference>
<dbReference type="RefSeq" id="WP_019381531.1">
    <property type="nucleotide sequence ID" value="NZ_CP015506.1"/>
</dbReference>
<organism evidence="1 2">
    <name type="scientific">Cytobacillus oceanisediminis 2691</name>
    <dbReference type="NCBI Taxonomy" id="1196031"/>
    <lineage>
        <taxon>Bacteria</taxon>
        <taxon>Bacillati</taxon>
        <taxon>Bacillota</taxon>
        <taxon>Bacilli</taxon>
        <taxon>Bacillales</taxon>
        <taxon>Bacillaceae</taxon>
        <taxon>Cytobacillus</taxon>
    </lineage>
</organism>
<protein>
    <recommendedName>
        <fullName evidence="3">DUF3954 domain-containing protein</fullName>
    </recommendedName>
</protein>
<sequence length="60" mass="6794">MKTNIEKMTAEIDLMKNAVYIVKDGHLVLADTPPKGYGKQVISWQSGKPSHYELNYSIKL</sequence>
<evidence type="ECO:0000313" key="1">
    <source>
        <dbReference type="EMBL" id="AND39034.1"/>
    </source>
</evidence>
<gene>
    <name evidence="1" type="ORF">A361_07855</name>
</gene>
<dbReference type="AlphaFoldDB" id="A0A160M9C3"/>
<name>A0A160M9C3_9BACI</name>
<dbReference type="Proteomes" id="UP000077856">
    <property type="component" value="Chromosome"/>
</dbReference>